<comment type="caution">
    <text evidence="2">The sequence shown here is derived from an EMBL/GenBank/DDBJ whole genome shotgun (WGS) entry which is preliminary data.</text>
</comment>
<feature type="coiled-coil region" evidence="1">
    <location>
        <begin position="230"/>
        <end position="257"/>
    </location>
</feature>
<protein>
    <recommendedName>
        <fullName evidence="4">Terminase small subunit</fullName>
    </recommendedName>
</protein>
<accession>A0A844XN61</accession>
<sequence length="261" mass="29820">MTRRKDPAETRTPVAAEDLPPFDTVPVKYRHDGWTPARQRAFIGALADTGCVTRAARYVNMSPEGAYYLRRRPGSESFRRAWEAALDLGVQRLKDIAFERAIEGQLSPVFIGGKLKGFRRIRNDRLLMFCLRMNARDERGKRLSASYFDSQTNHPASFTTPALTRAEKDDMNAAIVEHFDPVDMSLDEIEAMQTQLAEIAQRKRAEADGSPEHNEDASFLQLRHGKDWKAMGELEDLIEVEDELEEWNEDEDHWRANPGRG</sequence>
<dbReference type="Proteomes" id="UP000448199">
    <property type="component" value="Unassembled WGS sequence"/>
</dbReference>
<keyword evidence="3" id="KW-1185">Reference proteome</keyword>
<gene>
    <name evidence="2" type="ORF">GRI69_00310</name>
</gene>
<evidence type="ECO:0000313" key="3">
    <source>
        <dbReference type="Proteomes" id="UP000448199"/>
    </source>
</evidence>
<organism evidence="2 3">
    <name type="scientific">Qipengyuania vulgaris</name>
    <dbReference type="NCBI Taxonomy" id="291985"/>
    <lineage>
        <taxon>Bacteria</taxon>
        <taxon>Pseudomonadati</taxon>
        <taxon>Pseudomonadota</taxon>
        <taxon>Alphaproteobacteria</taxon>
        <taxon>Sphingomonadales</taxon>
        <taxon>Erythrobacteraceae</taxon>
        <taxon>Qipengyuania</taxon>
    </lineage>
</organism>
<reference evidence="2 3" key="1">
    <citation type="submission" date="2019-12" db="EMBL/GenBank/DDBJ databases">
        <title>Genomic-based taxomic classification of the family Erythrobacteraceae.</title>
        <authorList>
            <person name="Xu L."/>
        </authorList>
    </citation>
    <scope>NUCLEOTIDE SEQUENCE [LARGE SCALE GENOMIC DNA]</scope>
    <source>
        <strain evidence="2 3">DSM 17792</strain>
    </source>
</reference>
<keyword evidence="1" id="KW-0175">Coiled coil</keyword>
<evidence type="ECO:0000256" key="1">
    <source>
        <dbReference type="SAM" id="Coils"/>
    </source>
</evidence>
<dbReference type="EMBL" id="WTYC01000001">
    <property type="protein sequence ID" value="MXO46707.1"/>
    <property type="molecule type" value="Genomic_DNA"/>
</dbReference>
<dbReference type="OrthoDB" id="7282816at2"/>
<name>A0A844XN61_9SPHN</name>
<proteinExistence type="predicted"/>
<dbReference type="AlphaFoldDB" id="A0A844XN61"/>
<dbReference type="RefSeq" id="WP_160726346.1">
    <property type="nucleotide sequence ID" value="NZ_WTYC01000001.1"/>
</dbReference>
<evidence type="ECO:0000313" key="2">
    <source>
        <dbReference type="EMBL" id="MXO46707.1"/>
    </source>
</evidence>
<evidence type="ECO:0008006" key="4">
    <source>
        <dbReference type="Google" id="ProtNLM"/>
    </source>
</evidence>